<evidence type="ECO:0000256" key="1">
    <source>
        <dbReference type="SAM" id="SignalP"/>
    </source>
</evidence>
<name>A0ABT9Q983_9ACTN</name>
<keyword evidence="3" id="KW-0378">Hydrolase</keyword>
<comment type="caution">
    <text evidence="3">The sequence shown here is derived from an EMBL/GenBank/DDBJ whole genome shotgun (WGS) entry which is preliminary data.</text>
</comment>
<dbReference type="EMBL" id="JAUSQU010000001">
    <property type="protein sequence ID" value="MDP9843308.1"/>
    <property type="molecule type" value="Genomic_DNA"/>
</dbReference>
<organism evidence="3 4">
    <name type="scientific">Streptosporangium lutulentum</name>
    <dbReference type="NCBI Taxonomy" id="1461250"/>
    <lineage>
        <taxon>Bacteria</taxon>
        <taxon>Bacillati</taxon>
        <taxon>Actinomycetota</taxon>
        <taxon>Actinomycetes</taxon>
        <taxon>Streptosporangiales</taxon>
        <taxon>Streptosporangiaceae</taxon>
        <taxon>Streptosporangium</taxon>
    </lineage>
</organism>
<dbReference type="Pfam" id="PF01145">
    <property type="entry name" value="Band_7"/>
    <property type="match status" value="1"/>
</dbReference>
<keyword evidence="3" id="KW-0645">Protease</keyword>
<feature type="domain" description="Band 7" evidence="2">
    <location>
        <begin position="58"/>
        <end position="245"/>
    </location>
</feature>
<sequence length="296" mass="32222">MNPRKTIPLIALLAFAATACASVNTEPDETAVVYYGAMGSATKFEKCVNPSKRESVSISDNSWTYPAGQRTFDFSGSEGAESKPLEVVSKDNVKMTVPGVVTFALNTDCKTLQQFHDRIGRKFSAFFYGTGLDRSEAGWNQMLSTYLRVPLDRALDAASQEFEWRKLFNDPATKQAWEKRVGELARGYIQETARGQFFCQPSYAGSGDCGDIVLTIQKPEPPEELVKALAAVEAAKAQNLAQQQINTKVDTELESMRKLVDVLGPEAYVQLKAVESGKATVVVGGSNGVNVNAGQK</sequence>
<dbReference type="RefSeq" id="WP_307557437.1">
    <property type="nucleotide sequence ID" value="NZ_JAUSQU010000001.1"/>
</dbReference>
<evidence type="ECO:0000313" key="3">
    <source>
        <dbReference type="EMBL" id="MDP9843308.1"/>
    </source>
</evidence>
<feature type="chain" id="PRO_5047374735" evidence="1">
    <location>
        <begin position="22"/>
        <end position="296"/>
    </location>
</feature>
<reference evidence="3 4" key="1">
    <citation type="submission" date="2023-07" db="EMBL/GenBank/DDBJ databases">
        <title>Sequencing the genomes of 1000 actinobacteria strains.</title>
        <authorList>
            <person name="Klenk H.-P."/>
        </authorList>
    </citation>
    <scope>NUCLEOTIDE SEQUENCE [LARGE SCALE GENOMIC DNA]</scope>
    <source>
        <strain evidence="3 4">DSM 46740</strain>
    </source>
</reference>
<dbReference type="PROSITE" id="PS51257">
    <property type="entry name" value="PROKAR_LIPOPROTEIN"/>
    <property type="match status" value="1"/>
</dbReference>
<accession>A0ABT9Q983</accession>
<dbReference type="GO" id="GO:0006508">
    <property type="term" value="P:proteolysis"/>
    <property type="evidence" value="ECO:0007669"/>
    <property type="project" value="UniProtKB-KW"/>
</dbReference>
<protein>
    <submittedName>
        <fullName evidence="3">Regulator of protease activity HflC (Stomatin/prohibitin superfamily)</fullName>
    </submittedName>
</protein>
<keyword evidence="4" id="KW-1185">Reference proteome</keyword>
<proteinExistence type="predicted"/>
<evidence type="ECO:0000259" key="2">
    <source>
        <dbReference type="Pfam" id="PF01145"/>
    </source>
</evidence>
<keyword evidence="1" id="KW-0732">Signal</keyword>
<feature type="signal peptide" evidence="1">
    <location>
        <begin position="1"/>
        <end position="21"/>
    </location>
</feature>
<dbReference type="InterPro" id="IPR001107">
    <property type="entry name" value="Band_7"/>
</dbReference>
<dbReference type="Proteomes" id="UP001225356">
    <property type="component" value="Unassembled WGS sequence"/>
</dbReference>
<gene>
    <name evidence="3" type="ORF">J2853_002519</name>
</gene>
<evidence type="ECO:0000313" key="4">
    <source>
        <dbReference type="Proteomes" id="UP001225356"/>
    </source>
</evidence>
<dbReference type="GO" id="GO:0008233">
    <property type="term" value="F:peptidase activity"/>
    <property type="evidence" value="ECO:0007669"/>
    <property type="project" value="UniProtKB-KW"/>
</dbReference>